<keyword evidence="4" id="KW-1185">Reference proteome</keyword>
<feature type="coiled-coil region" evidence="1">
    <location>
        <begin position="288"/>
        <end position="318"/>
    </location>
</feature>
<name>A0AAN7I4E2_9FUNG</name>
<gene>
    <name evidence="3" type="ORF">ATC70_006886</name>
</gene>
<sequence length="393" mass="43592">MSRAVINSGQVLADIAGKYEDKQDWHNALEAHKKAAAHYERAMSNDHDALTRQTLNSMRLSHEERIKAISAKLNQPSENLFDMRKLEQELFAIQRGGTVGDPSAPVPSLEDEEDEDDVDPFNRFWGVVEPLVNKLSQTPSPPSTSPRQPPVMSDTAFDEAETDRIQQEMSLIDDSFFTCPTKAHQNLKNYTQSDQNPVTLMLNPDDNPEEENKTLKAQIADIKNEIRSLQQRSVDSTVLKSSIIQFKKDVHKQALRVLQTQESAMMTRSAMTTGSSPSRNVRHVGTSTAEIVNRIRELEEANKVLRSQNRKQDALMNKYRERWEKLKEGAKKRQPSSSEAAASNGAPVSLTESSTVRGSTLLSNLASANPPITANLSASAASTASPVTRKASI</sequence>
<organism evidence="3 4">
    <name type="scientific">Mucor velutinosus</name>
    <dbReference type="NCBI Taxonomy" id="708070"/>
    <lineage>
        <taxon>Eukaryota</taxon>
        <taxon>Fungi</taxon>
        <taxon>Fungi incertae sedis</taxon>
        <taxon>Mucoromycota</taxon>
        <taxon>Mucoromycotina</taxon>
        <taxon>Mucoromycetes</taxon>
        <taxon>Mucorales</taxon>
        <taxon>Mucorineae</taxon>
        <taxon>Mucoraceae</taxon>
        <taxon>Mucor</taxon>
    </lineage>
</organism>
<comment type="caution">
    <text evidence="3">The sequence shown here is derived from an EMBL/GenBank/DDBJ whole genome shotgun (WGS) entry which is preliminary data.</text>
</comment>
<reference evidence="3 4" key="1">
    <citation type="submission" date="2022-11" db="EMBL/GenBank/DDBJ databases">
        <title>Mucor velutinosus strain NIH1002 WGS.</title>
        <authorList>
            <person name="Subramanian P."/>
            <person name="Mullikin J.C."/>
            <person name="Segre J.A."/>
            <person name="Zelazny A.M."/>
        </authorList>
    </citation>
    <scope>NUCLEOTIDE SEQUENCE [LARGE SCALE GENOMIC DNA]</scope>
    <source>
        <strain evidence="3 4">NIH1002</strain>
    </source>
</reference>
<evidence type="ECO:0000256" key="2">
    <source>
        <dbReference type="SAM" id="MobiDB-lite"/>
    </source>
</evidence>
<evidence type="ECO:0000313" key="4">
    <source>
        <dbReference type="Proteomes" id="UP001304243"/>
    </source>
</evidence>
<evidence type="ECO:0000313" key="3">
    <source>
        <dbReference type="EMBL" id="KAK4521002.1"/>
    </source>
</evidence>
<dbReference type="Gene3D" id="1.20.58.80">
    <property type="entry name" value="Phosphotransferase system, lactose/cellobiose-type IIA subunit"/>
    <property type="match status" value="1"/>
</dbReference>
<feature type="compositionally biased region" description="Pro residues" evidence="2">
    <location>
        <begin position="139"/>
        <end position="149"/>
    </location>
</feature>
<protein>
    <submittedName>
        <fullName evidence="3">Uncharacterized protein</fullName>
    </submittedName>
</protein>
<dbReference type="EMBL" id="JASEJX010000009">
    <property type="protein sequence ID" value="KAK4521002.1"/>
    <property type="molecule type" value="Genomic_DNA"/>
</dbReference>
<proteinExistence type="predicted"/>
<dbReference type="InterPro" id="IPR036181">
    <property type="entry name" value="MIT_dom_sf"/>
</dbReference>
<dbReference type="PANTHER" id="PTHR40130">
    <property type="entry name" value="EXPRESSED PROTEIN"/>
    <property type="match status" value="1"/>
</dbReference>
<dbReference type="AlphaFoldDB" id="A0AAN7I4E2"/>
<keyword evidence="1" id="KW-0175">Coiled coil</keyword>
<dbReference type="GeneID" id="89950572"/>
<feature type="compositionally biased region" description="Polar residues" evidence="2">
    <location>
        <begin position="350"/>
        <end position="376"/>
    </location>
</feature>
<dbReference type="RefSeq" id="XP_064687668.1">
    <property type="nucleotide sequence ID" value="XM_064826154.1"/>
</dbReference>
<feature type="region of interest" description="Disordered" evidence="2">
    <location>
        <begin position="95"/>
        <end position="117"/>
    </location>
</feature>
<evidence type="ECO:0000256" key="1">
    <source>
        <dbReference type="SAM" id="Coils"/>
    </source>
</evidence>
<accession>A0AAN7I4E2</accession>
<feature type="region of interest" description="Disordered" evidence="2">
    <location>
        <begin position="134"/>
        <end position="153"/>
    </location>
</feature>
<dbReference type="SUPFAM" id="SSF116846">
    <property type="entry name" value="MIT domain"/>
    <property type="match status" value="1"/>
</dbReference>
<dbReference type="Proteomes" id="UP001304243">
    <property type="component" value="Unassembled WGS sequence"/>
</dbReference>
<feature type="region of interest" description="Disordered" evidence="2">
    <location>
        <begin position="326"/>
        <end position="393"/>
    </location>
</feature>
<dbReference type="PANTHER" id="PTHR40130:SF1">
    <property type="entry name" value="SPINDLE POLE BODY-ASSOCIATED PROTEIN CUT12 DOMAIN-CONTAINING PROTEIN"/>
    <property type="match status" value="1"/>
</dbReference>